<dbReference type="EMBL" id="JASWER010000007">
    <property type="protein sequence ID" value="MDL5377144.1"/>
    <property type="molecule type" value="Genomic_DNA"/>
</dbReference>
<protein>
    <submittedName>
        <fullName evidence="1">Uncharacterized protein</fullName>
    </submittedName>
</protein>
<proteinExistence type="predicted"/>
<gene>
    <name evidence="1" type="ORF">QR695_09030</name>
</gene>
<evidence type="ECO:0000313" key="1">
    <source>
        <dbReference type="EMBL" id="MDL5377144.1"/>
    </source>
</evidence>
<dbReference type="Proteomes" id="UP001230807">
    <property type="component" value="Unassembled WGS sequence"/>
</dbReference>
<keyword evidence="2" id="KW-1185">Reference proteome</keyword>
<dbReference type="RefSeq" id="WP_214720178.1">
    <property type="nucleotide sequence ID" value="NZ_CP183077.1"/>
</dbReference>
<organism evidence="1 2">
    <name type="scientific">Exiguobacterium mexicanum</name>
    <dbReference type="NCBI Taxonomy" id="340146"/>
    <lineage>
        <taxon>Bacteria</taxon>
        <taxon>Bacillati</taxon>
        <taxon>Bacillota</taxon>
        <taxon>Bacilli</taxon>
        <taxon>Bacillales</taxon>
        <taxon>Bacillales Family XII. Incertae Sedis</taxon>
        <taxon>Exiguobacterium</taxon>
    </lineage>
</organism>
<evidence type="ECO:0000313" key="2">
    <source>
        <dbReference type="Proteomes" id="UP001230807"/>
    </source>
</evidence>
<comment type="caution">
    <text evidence="1">The sequence shown here is derived from an EMBL/GenBank/DDBJ whole genome shotgun (WGS) entry which is preliminary data.</text>
</comment>
<reference evidence="1 2" key="1">
    <citation type="submission" date="2023-06" db="EMBL/GenBank/DDBJ databases">
        <title>Influencing factors and mechanism of Cr(VI) reduction by facultative anaerobic Exiguobacterium sp. PY14.</title>
        <authorList>
            <person name="Zou L."/>
        </authorList>
    </citation>
    <scope>NUCLEOTIDE SEQUENCE [LARGE SCALE GENOMIC DNA]</scope>
    <source>
        <strain evidence="1 2">PY14</strain>
    </source>
</reference>
<sequence length="142" mass="15894">MERQAMYQFLQACLMGQTDYTTTDGVTFYRAPTNGERQHGIVLDVLIDRYLCRPGQAIELSVPDIAVSIDVSADEIVRSVLALARITLVSQHIEERLIRVVSAGIDEAGRLTLVIGFNAWLTHHLDHLSGEWVELPPRVHAM</sequence>
<accession>A0ABT7MPL3</accession>
<name>A0ABT7MPL3_9BACL</name>